<keyword evidence="3" id="KW-1185">Reference proteome</keyword>
<evidence type="ECO:0008006" key="4">
    <source>
        <dbReference type="Google" id="ProtNLM"/>
    </source>
</evidence>
<sequence>MTLWTLVRFLHVISAALWVGGQLTVSLVLMPMARRSLPAGPRAQVLQGVGRRFGMFTGAFFLPVQIGTGVALAVHKGVTWESLAHPGYGRVLAAKLLLFCAVMTAATLHGWANRHRRLAFARGMAITSLVGSVGIILLATALPAT</sequence>
<keyword evidence="1" id="KW-0812">Transmembrane</keyword>
<reference evidence="3" key="1">
    <citation type="journal article" date="2019" name="Int. J. Syst. Evol. Microbiol.">
        <title>The Global Catalogue of Microorganisms (GCM) 10K type strain sequencing project: providing services to taxonomists for standard genome sequencing and annotation.</title>
        <authorList>
            <consortium name="The Broad Institute Genomics Platform"/>
            <consortium name="The Broad Institute Genome Sequencing Center for Infectious Disease"/>
            <person name="Wu L."/>
            <person name="Ma J."/>
        </authorList>
    </citation>
    <scope>NUCLEOTIDE SEQUENCE [LARGE SCALE GENOMIC DNA]</scope>
    <source>
        <strain evidence="3">JCM 10696</strain>
    </source>
</reference>
<comment type="caution">
    <text evidence="2">The sequence shown here is derived from an EMBL/GenBank/DDBJ whole genome shotgun (WGS) entry which is preliminary data.</text>
</comment>
<accession>A0ABP4AK95</accession>
<dbReference type="RefSeq" id="WP_344236211.1">
    <property type="nucleotide sequence ID" value="NZ_BAAAHH010000001.1"/>
</dbReference>
<feature type="transmembrane region" description="Helical" evidence="1">
    <location>
        <begin position="53"/>
        <end position="72"/>
    </location>
</feature>
<evidence type="ECO:0000313" key="2">
    <source>
        <dbReference type="EMBL" id="GAA0937928.1"/>
    </source>
</evidence>
<evidence type="ECO:0000313" key="3">
    <source>
        <dbReference type="Proteomes" id="UP001500665"/>
    </source>
</evidence>
<feature type="transmembrane region" description="Helical" evidence="1">
    <location>
        <begin position="124"/>
        <end position="144"/>
    </location>
</feature>
<evidence type="ECO:0000256" key="1">
    <source>
        <dbReference type="SAM" id="Phobius"/>
    </source>
</evidence>
<dbReference type="Proteomes" id="UP001500665">
    <property type="component" value="Unassembled WGS sequence"/>
</dbReference>
<protein>
    <recommendedName>
        <fullName evidence="4">Copper resistance protein D</fullName>
    </recommendedName>
</protein>
<feature type="transmembrane region" description="Helical" evidence="1">
    <location>
        <begin position="12"/>
        <end position="32"/>
    </location>
</feature>
<gene>
    <name evidence="2" type="ORF">GCM10009550_05120</name>
</gene>
<feature type="transmembrane region" description="Helical" evidence="1">
    <location>
        <begin position="92"/>
        <end position="112"/>
    </location>
</feature>
<name>A0ABP4AK95_9ACTN</name>
<keyword evidence="1" id="KW-0472">Membrane</keyword>
<organism evidence="2 3">
    <name type="scientific">Actinocorallia libanotica</name>
    <dbReference type="NCBI Taxonomy" id="46162"/>
    <lineage>
        <taxon>Bacteria</taxon>
        <taxon>Bacillati</taxon>
        <taxon>Actinomycetota</taxon>
        <taxon>Actinomycetes</taxon>
        <taxon>Streptosporangiales</taxon>
        <taxon>Thermomonosporaceae</taxon>
        <taxon>Actinocorallia</taxon>
    </lineage>
</organism>
<keyword evidence="1" id="KW-1133">Transmembrane helix</keyword>
<proteinExistence type="predicted"/>
<dbReference type="EMBL" id="BAAAHH010000001">
    <property type="protein sequence ID" value="GAA0937928.1"/>
    <property type="molecule type" value="Genomic_DNA"/>
</dbReference>